<evidence type="ECO:0008006" key="3">
    <source>
        <dbReference type="Google" id="ProtNLM"/>
    </source>
</evidence>
<dbReference type="Gene3D" id="1.10.4010.10">
    <property type="entry name" value="Type II deoxyuridine triphosphatase"/>
    <property type="match status" value="1"/>
</dbReference>
<dbReference type="PIRSF" id="PIRSF030140">
    <property type="entry name" value="UCP030140"/>
    <property type="match status" value="1"/>
</dbReference>
<evidence type="ECO:0000313" key="1">
    <source>
        <dbReference type="EMBL" id="QCZ36694.1"/>
    </source>
</evidence>
<reference evidence="1 2" key="1">
    <citation type="submission" date="2019-06" db="EMBL/GenBank/DDBJ databases">
        <title>Mycoplasma sp. 2F1A isolated from ostrich.</title>
        <authorList>
            <person name="Spergser J."/>
        </authorList>
    </citation>
    <scope>NUCLEOTIDE SEQUENCE [LARGE SCALE GENOMIC DNA]</scope>
    <source>
        <strain evidence="1 2">2F1A</strain>
    </source>
</reference>
<sequence length="165" mass="19223">MNLSSIFQMQKELDNKIELKAKKLNPNLNSNDLQVQKSLALIIEAGEFINEVQSFKYWKLNKNIQKNKVTEEFADLLHFFVNLAINYDLKPIIEPKIVNDDINIQFQQLFIAITDFMQNSNQDTLLYAFEIALGSFVSLGYTQNDLNEAYLLKNNTNHQRIVNNY</sequence>
<dbReference type="KEGG" id="mnh:FG904_01545"/>
<name>A0A5B7XW11_9MOLU</name>
<dbReference type="AlphaFoldDB" id="A0A5B7XW11"/>
<dbReference type="Proteomes" id="UP000305457">
    <property type="component" value="Chromosome"/>
</dbReference>
<dbReference type="InterPro" id="IPR014871">
    <property type="entry name" value="dUTPase/dCTP_pyrophosphatase"/>
</dbReference>
<proteinExistence type="predicted"/>
<dbReference type="SUPFAM" id="SSF101386">
    <property type="entry name" value="all-alpha NTP pyrophosphatases"/>
    <property type="match status" value="1"/>
</dbReference>
<dbReference type="InterPro" id="IPR016947">
    <property type="entry name" value="UCP030140"/>
</dbReference>
<dbReference type="OrthoDB" id="5506143at2"/>
<gene>
    <name evidence="1" type="ORF">FG904_01545</name>
</gene>
<dbReference type="RefSeq" id="WP_139592177.1">
    <property type="nucleotide sequence ID" value="NZ_CP040825.1"/>
</dbReference>
<evidence type="ECO:0000313" key="2">
    <source>
        <dbReference type="Proteomes" id="UP000305457"/>
    </source>
</evidence>
<protein>
    <recommendedName>
        <fullName evidence="3">dUTP diphosphatase</fullName>
    </recommendedName>
</protein>
<organism evidence="1 2">
    <name type="scientific">Mycoplasma nasistruthionis</name>
    <dbReference type="NCBI Taxonomy" id="353852"/>
    <lineage>
        <taxon>Bacteria</taxon>
        <taxon>Bacillati</taxon>
        <taxon>Mycoplasmatota</taxon>
        <taxon>Mollicutes</taxon>
        <taxon>Mycoplasmataceae</taxon>
        <taxon>Mycoplasma</taxon>
    </lineage>
</organism>
<dbReference type="CDD" id="cd11527">
    <property type="entry name" value="NTP-PPase_dUTPase"/>
    <property type="match status" value="1"/>
</dbReference>
<accession>A0A5B7XW11</accession>
<dbReference type="EMBL" id="CP040825">
    <property type="protein sequence ID" value="QCZ36694.1"/>
    <property type="molecule type" value="Genomic_DNA"/>
</dbReference>
<dbReference type="Pfam" id="PF08761">
    <property type="entry name" value="dUTPase_2"/>
    <property type="match status" value="1"/>
</dbReference>